<evidence type="ECO:0000256" key="2">
    <source>
        <dbReference type="ARBA" id="ARBA00008663"/>
    </source>
</evidence>
<dbReference type="Proteomes" id="UP000484875">
    <property type="component" value="Unassembled WGS sequence"/>
</dbReference>
<keyword evidence="8" id="KW-0067">ATP-binding</keyword>
<dbReference type="InterPro" id="IPR015806">
    <property type="entry name" value="Pyrv_Knase_insert_dom_sf"/>
</dbReference>
<reference evidence="13 14" key="1">
    <citation type="submission" date="2019-12" db="EMBL/GenBank/DDBJ databases">
        <title>Novel species isolated from a subtropical stream in China.</title>
        <authorList>
            <person name="Lu H."/>
        </authorList>
    </citation>
    <scope>NUCLEOTIDE SEQUENCE [LARGE SCALE GENOMIC DNA]</scope>
    <source>
        <strain evidence="13 14">FT107W</strain>
    </source>
</reference>
<keyword evidence="10" id="KW-0324">Glycolysis</keyword>
<evidence type="ECO:0000256" key="1">
    <source>
        <dbReference type="ARBA" id="ARBA00004997"/>
    </source>
</evidence>
<dbReference type="SUPFAM" id="SSF50800">
    <property type="entry name" value="PK beta-barrel domain-like"/>
    <property type="match status" value="1"/>
</dbReference>
<dbReference type="GO" id="GO:0030955">
    <property type="term" value="F:potassium ion binding"/>
    <property type="evidence" value="ECO:0007669"/>
    <property type="project" value="InterPro"/>
</dbReference>
<evidence type="ECO:0000256" key="8">
    <source>
        <dbReference type="ARBA" id="ARBA00022840"/>
    </source>
</evidence>
<keyword evidence="14" id="KW-1185">Reference proteome</keyword>
<evidence type="ECO:0000313" key="13">
    <source>
        <dbReference type="EMBL" id="MYN16759.1"/>
    </source>
</evidence>
<dbReference type="GO" id="GO:0016301">
    <property type="term" value="F:kinase activity"/>
    <property type="evidence" value="ECO:0007669"/>
    <property type="project" value="UniProtKB-KW"/>
</dbReference>
<dbReference type="SUPFAM" id="SSF51621">
    <property type="entry name" value="Phosphoenolpyruvate/pyruvate domain"/>
    <property type="match status" value="1"/>
</dbReference>
<evidence type="ECO:0000256" key="11">
    <source>
        <dbReference type="ARBA" id="ARBA00023317"/>
    </source>
</evidence>
<dbReference type="GO" id="GO:0005524">
    <property type="term" value="F:ATP binding"/>
    <property type="evidence" value="ECO:0007669"/>
    <property type="project" value="UniProtKB-KW"/>
</dbReference>
<evidence type="ECO:0000256" key="9">
    <source>
        <dbReference type="ARBA" id="ARBA00022842"/>
    </source>
</evidence>
<dbReference type="NCBIfam" id="NF011314">
    <property type="entry name" value="PRK14725.1"/>
    <property type="match status" value="1"/>
</dbReference>
<keyword evidence="11 13" id="KW-0670">Pyruvate</keyword>
<feature type="domain" description="Pyruvate kinase barrel" evidence="12">
    <location>
        <begin position="135"/>
        <end position="221"/>
    </location>
</feature>
<dbReference type="Pfam" id="PF00224">
    <property type="entry name" value="PK"/>
    <property type="match status" value="2"/>
</dbReference>
<keyword evidence="9" id="KW-0460">Magnesium</keyword>
<dbReference type="GO" id="GO:0004743">
    <property type="term" value="F:pyruvate kinase activity"/>
    <property type="evidence" value="ECO:0007669"/>
    <property type="project" value="UniProtKB-EC"/>
</dbReference>
<evidence type="ECO:0000313" key="14">
    <source>
        <dbReference type="Proteomes" id="UP000484875"/>
    </source>
</evidence>
<evidence type="ECO:0000256" key="10">
    <source>
        <dbReference type="ARBA" id="ARBA00023152"/>
    </source>
</evidence>
<evidence type="ECO:0000256" key="4">
    <source>
        <dbReference type="ARBA" id="ARBA00022679"/>
    </source>
</evidence>
<comment type="similarity">
    <text evidence="2">Belongs to the pyruvate kinase family.</text>
</comment>
<evidence type="ECO:0000256" key="3">
    <source>
        <dbReference type="ARBA" id="ARBA00012142"/>
    </source>
</evidence>
<evidence type="ECO:0000259" key="12">
    <source>
        <dbReference type="Pfam" id="PF00224"/>
    </source>
</evidence>
<dbReference type="InterPro" id="IPR040442">
    <property type="entry name" value="Pyrv_kinase-like_dom_sf"/>
</dbReference>
<protein>
    <recommendedName>
        <fullName evidence="3">pyruvate kinase</fullName>
        <ecNumber evidence="3">2.7.1.40</ecNumber>
    </recommendedName>
</protein>
<comment type="caution">
    <text evidence="13">The sequence shown here is derived from an EMBL/GenBank/DDBJ whole genome shotgun (WGS) entry which is preliminary data.</text>
</comment>
<dbReference type="PANTHER" id="PTHR11817">
    <property type="entry name" value="PYRUVATE KINASE"/>
    <property type="match status" value="1"/>
</dbReference>
<name>A0A845HGX2_9BURK</name>
<feature type="domain" description="Pyruvate kinase barrel" evidence="12">
    <location>
        <begin position="323"/>
        <end position="580"/>
    </location>
</feature>
<evidence type="ECO:0000256" key="6">
    <source>
        <dbReference type="ARBA" id="ARBA00022741"/>
    </source>
</evidence>
<accession>A0A845HGX2</accession>
<dbReference type="UniPathway" id="UPA00109">
    <property type="reaction ID" value="UER00188"/>
</dbReference>
<sequence length="632" mass="68405">MGEFDQREMAALEALVQELIELRAEIVDEAALQQPGIAAAHDNQRHGAANLAAYLALRRRDLRPLQHRLARMGLSSLGRAESHVLATVDAVLTMLHRALGRPWLPSPSVCGDFDQGSALLREQAEALLGSAAPERSVRIMVTMPAAAADDYQLVHQLLAAGAECLRINCAHDDAACWSRIIGHARRAGQALGRRCRIAMDLAGPKMRTGPVAAGPAVVKIRPVRDAYGRVTVKSRVWLAADSAPLPATAAAANLALPEAWLRRLRVGASVKLTDARGRRRTLTVVAADAGGCWAEADRTMYLTSDTVLRYAGRHMRRKRSAVRLGTLPQAEGGIRLRKGDRLIVAPNITPGREAQPGQAGRPAAPAAIGCTLPQALEQVRPGDAIYFDDGKIGGVVNKVEAGFVQVLVTQSAPGGSVLRADKGINLPDSALQLAALTTKDLADLEFIAAHADIVQLSFANTADDVALLQRHLARLGRPQLPLVLKIETRRGFQNLPEMLLMALRSPVCGVMIARGDLAVECGFERLAEVQEEILWICEAAHVPVIWATQVLESLAQRGMPSRAEVTDAAMSDRAECVMLNKGPYVLDAVRMLDDILRRMQQHQSKKQSMLRSLHLAQWSNAGRSERPWAAPH</sequence>
<dbReference type="EMBL" id="WWCV01000011">
    <property type="protein sequence ID" value="MYN16759.1"/>
    <property type="molecule type" value="Genomic_DNA"/>
</dbReference>
<organism evidence="13 14">
    <name type="scientific">Duganella vulcania</name>
    <dbReference type="NCBI Taxonomy" id="2692166"/>
    <lineage>
        <taxon>Bacteria</taxon>
        <taxon>Pseudomonadati</taxon>
        <taxon>Pseudomonadota</taxon>
        <taxon>Betaproteobacteria</taxon>
        <taxon>Burkholderiales</taxon>
        <taxon>Oxalobacteraceae</taxon>
        <taxon>Telluria group</taxon>
        <taxon>Duganella</taxon>
    </lineage>
</organism>
<gene>
    <name evidence="13" type="ORF">GTP81_08340</name>
</gene>
<dbReference type="InterPro" id="IPR015793">
    <property type="entry name" value="Pyrv_Knase_brl"/>
</dbReference>
<proteinExistence type="inferred from homology"/>
<dbReference type="AlphaFoldDB" id="A0A845HGX2"/>
<comment type="pathway">
    <text evidence="1">Carbohydrate degradation; glycolysis; pyruvate from D-glyceraldehyde 3-phosphate: step 5/5.</text>
</comment>
<evidence type="ECO:0000256" key="7">
    <source>
        <dbReference type="ARBA" id="ARBA00022777"/>
    </source>
</evidence>
<dbReference type="Gene3D" id="2.40.33.10">
    <property type="entry name" value="PK beta-barrel domain-like"/>
    <property type="match status" value="1"/>
</dbReference>
<keyword evidence="7 13" id="KW-0418">Kinase</keyword>
<dbReference type="InterPro" id="IPR015813">
    <property type="entry name" value="Pyrv/PenolPyrv_kinase-like_dom"/>
</dbReference>
<dbReference type="Gene3D" id="3.20.20.60">
    <property type="entry name" value="Phosphoenolpyruvate-binding domains"/>
    <property type="match status" value="2"/>
</dbReference>
<dbReference type="InterPro" id="IPR011037">
    <property type="entry name" value="Pyrv_Knase-like_insert_dom_sf"/>
</dbReference>
<dbReference type="RefSeq" id="WP_161089445.1">
    <property type="nucleotide sequence ID" value="NZ_WWCV01000011.1"/>
</dbReference>
<dbReference type="InterPro" id="IPR001697">
    <property type="entry name" value="Pyr_Knase"/>
</dbReference>
<keyword evidence="4" id="KW-0808">Transferase</keyword>
<keyword evidence="6" id="KW-0547">Nucleotide-binding</keyword>
<dbReference type="EC" id="2.7.1.40" evidence="3"/>
<evidence type="ECO:0000256" key="5">
    <source>
        <dbReference type="ARBA" id="ARBA00022723"/>
    </source>
</evidence>
<keyword evidence="5" id="KW-0479">Metal-binding</keyword>
<dbReference type="GO" id="GO:0000287">
    <property type="term" value="F:magnesium ion binding"/>
    <property type="evidence" value="ECO:0007669"/>
    <property type="project" value="InterPro"/>
</dbReference>